<sequence>MITREEGWELDKFFYSLVLNIRVNIENMFNL</sequence>
<protein>
    <submittedName>
        <fullName evidence="1">Uncharacterized protein</fullName>
    </submittedName>
</protein>
<dbReference type="EMBL" id="FOKI01000030">
    <property type="protein sequence ID" value="SFB33346.1"/>
    <property type="molecule type" value="Genomic_DNA"/>
</dbReference>
<gene>
    <name evidence="1" type="ORF">SAMN04488528_103029</name>
</gene>
<dbReference type="Proteomes" id="UP000198619">
    <property type="component" value="Unassembled WGS sequence"/>
</dbReference>
<evidence type="ECO:0000313" key="2">
    <source>
        <dbReference type="Proteomes" id="UP000198619"/>
    </source>
</evidence>
<organism evidence="1 2">
    <name type="scientific">Clostridium frigidicarnis</name>
    <dbReference type="NCBI Taxonomy" id="84698"/>
    <lineage>
        <taxon>Bacteria</taxon>
        <taxon>Bacillati</taxon>
        <taxon>Bacillota</taxon>
        <taxon>Clostridia</taxon>
        <taxon>Eubacteriales</taxon>
        <taxon>Clostridiaceae</taxon>
        <taxon>Clostridium</taxon>
    </lineage>
</organism>
<reference evidence="1 2" key="1">
    <citation type="submission" date="2016-10" db="EMBL/GenBank/DDBJ databases">
        <authorList>
            <person name="de Groot N.N."/>
        </authorList>
    </citation>
    <scope>NUCLEOTIDE SEQUENCE [LARGE SCALE GENOMIC DNA]</scope>
    <source>
        <strain evidence="1 2">DSM 12271</strain>
    </source>
</reference>
<accession>A0A1I1A7K4</accession>
<dbReference type="AlphaFoldDB" id="A0A1I1A7K4"/>
<dbReference type="STRING" id="84698.SAMN04488528_103029"/>
<name>A0A1I1A7K4_9CLOT</name>
<keyword evidence="2" id="KW-1185">Reference proteome</keyword>
<evidence type="ECO:0000313" key="1">
    <source>
        <dbReference type="EMBL" id="SFB33346.1"/>
    </source>
</evidence>
<proteinExistence type="predicted"/>